<accession>A0ABX7NKR7</accession>
<dbReference type="Proteomes" id="UP000662747">
    <property type="component" value="Chromosome"/>
</dbReference>
<feature type="region of interest" description="Disordered" evidence="1">
    <location>
        <begin position="1"/>
        <end position="32"/>
    </location>
</feature>
<feature type="domain" description="QsdR TetR regulatory C-terminal" evidence="2">
    <location>
        <begin position="107"/>
        <end position="217"/>
    </location>
</feature>
<dbReference type="Gene3D" id="1.10.357.10">
    <property type="entry name" value="Tetracycline Repressor, domain 2"/>
    <property type="match status" value="1"/>
</dbReference>
<protein>
    <recommendedName>
        <fullName evidence="2">QsdR TetR regulatory C-terminal domain-containing protein</fullName>
    </recommendedName>
</protein>
<reference evidence="3 4" key="1">
    <citation type="submission" date="2021-02" db="EMBL/GenBank/DDBJ databases">
        <title>De Novo genome assembly of isolated myxobacteria.</title>
        <authorList>
            <person name="Stevens D.C."/>
        </authorList>
    </citation>
    <scope>NUCLEOTIDE SEQUENCE [LARGE SCALE GENOMIC DNA]</scope>
    <source>
        <strain evidence="4">SCPEA02</strain>
    </source>
</reference>
<evidence type="ECO:0000256" key="1">
    <source>
        <dbReference type="SAM" id="MobiDB-lite"/>
    </source>
</evidence>
<evidence type="ECO:0000313" key="4">
    <source>
        <dbReference type="Proteomes" id="UP000662747"/>
    </source>
</evidence>
<name>A0ABX7NKR7_9BACT</name>
<dbReference type="RefSeq" id="WP_206720606.1">
    <property type="nucleotide sequence ID" value="NZ_CP071090.1"/>
</dbReference>
<dbReference type="EMBL" id="CP071090">
    <property type="protein sequence ID" value="QSQ19018.1"/>
    <property type="molecule type" value="Genomic_DNA"/>
</dbReference>
<sequence length="221" mass="24291">MKSSRPRAAGRKRHASPVATRLARELAGEEAPKTKATPLDAFKLAKKKWLAGERIDIGALAKELGVGRATLFRWVGSRELLIGEIIWSIQMPFMEQARAEVRARGAKGAAYVAGVSERLMEEIRSFAPLRRFIENDAEFALRVLTSKSSTVQSRNVELVRQNLVDQVERGHLTPPLPIDTLAYVIVRIGEAFVYADVISGREPAIDQAAAAILVLLGGKPR</sequence>
<dbReference type="Pfam" id="PF18598">
    <property type="entry name" value="TetR_C_36"/>
    <property type="match status" value="1"/>
</dbReference>
<feature type="compositionally biased region" description="Basic residues" evidence="1">
    <location>
        <begin position="1"/>
        <end position="15"/>
    </location>
</feature>
<feature type="compositionally biased region" description="Basic and acidic residues" evidence="1">
    <location>
        <begin position="22"/>
        <end position="32"/>
    </location>
</feature>
<evidence type="ECO:0000313" key="3">
    <source>
        <dbReference type="EMBL" id="QSQ19018.1"/>
    </source>
</evidence>
<proteinExistence type="predicted"/>
<dbReference type="InterPro" id="IPR041485">
    <property type="entry name" value="TetR_C_36"/>
</dbReference>
<evidence type="ECO:0000259" key="2">
    <source>
        <dbReference type="Pfam" id="PF18598"/>
    </source>
</evidence>
<keyword evidence="4" id="KW-1185">Reference proteome</keyword>
<gene>
    <name evidence="3" type="ORF">JY651_27110</name>
</gene>
<organism evidence="3 4">
    <name type="scientific">Pyxidicoccus parkwayensis</name>
    <dbReference type="NCBI Taxonomy" id="2813578"/>
    <lineage>
        <taxon>Bacteria</taxon>
        <taxon>Pseudomonadati</taxon>
        <taxon>Myxococcota</taxon>
        <taxon>Myxococcia</taxon>
        <taxon>Myxococcales</taxon>
        <taxon>Cystobacterineae</taxon>
        <taxon>Myxococcaceae</taxon>
        <taxon>Pyxidicoccus</taxon>
    </lineage>
</organism>